<feature type="transmembrane region" description="Helical" evidence="6">
    <location>
        <begin position="810"/>
        <end position="831"/>
    </location>
</feature>
<keyword evidence="8" id="KW-1185">Reference proteome</keyword>
<keyword evidence="3 6" id="KW-0812">Transmembrane</keyword>
<comment type="caution">
    <text evidence="7">The sequence shown here is derived from an EMBL/GenBank/DDBJ whole genome shotgun (WGS) entry which is preliminary data.</text>
</comment>
<reference evidence="7 8" key="1">
    <citation type="submission" date="2017-07" db="EMBL/GenBank/DDBJ databases">
        <title>First draft Genome Sequence of Nocardia cerradoensis isolated from human infection.</title>
        <authorList>
            <person name="Carrasco G."/>
        </authorList>
    </citation>
    <scope>NUCLEOTIDE SEQUENCE [LARGE SCALE GENOMIC DNA]</scope>
    <source>
        <strain evidence="7 8">CNM20130759</strain>
    </source>
</reference>
<feature type="transmembrane region" description="Helical" evidence="6">
    <location>
        <begin position="648"/>
        <end position="668"/>
    </location>
</feature>
<dbReference type="PANTHER" id="PTHR39087:SF2">
    <property type="entry name" value="UPF0104 MEMBRANE PROTEIN MJ1595"/>
    <property type="match status" value="1"/>
</dbReference>
<evidence type="ECO:0000256" key="1">
    <source>
        <dbReference type="ARBA" id="ARBA00004651"/>
    </source>
</evidence>
<feature type="transmembrane region" description="Helical" evidence="6">
    <location>
        <begin position="730"/>
        <end position="752"/>
    </location>
</feature>
<comment type="subcellular location">
    <subcellularLocation>
        <location evidence="1">Cell membrane</location>
        <topology evidence="1">Multi-pass membrane protein</topology>
    </subcellularLocation>
</comment>
<dbReference type="EMBL" id="NGAF01000002">
    <property type="protein sequence ID" value="OXR46358.1"/>
    <property type="molecule type" value="Genomic_DNA"/>
</dbReference>
<feature type="transmembrane region" description="Helical" evidence="6">
    <location>
        <begin position="192"/>
        <end position="208"/>
    </location>
</feature>
<sequence length="837" mass="90364">MEYAHAHLREPGERRVADGRSERLLHTHTRADPGADAAPSIRKFRYDMRVDGREIPVSGSLLQPRIRRTSDIIRVVLSALLVAVVVAGSLVTRPRWEALERSVSDIVGFLTPEQSNLVYLLYGIAILALPFAILVRLVFRMQWKLLSGYVAAGLIAVLALSITESGISAPQWHLAVPRQLDTFLSQFLDDPRWIAMLAAGLTVASPWLPVSWRRWWWALLIAFVPLHLFVSLVVPSRAMFGLAVGWFVGAVIVLLVGTPALEVPLEAAVRVLAGRGYTVTGFTVLRPAGPGPLLLSADTGPHRQLIMEMYGQNQRSWGMLRQMRRWLTFRSSERTPAFASMRRAVEHRALMGIALGDLGLASNKPLTVAALSRGWTLYAHTAPRGRQLAATDSEVVLTNVWRSLQNMHRAQITHGDLRVEEIRIAEGRVLFGGFMAAEFGAFDSRFSADIAQLLLTTSSLFGAHTVVATAIHVLGEQAVLDASRRLTKNGIGAQVRKSVPDSGELMKTVRAQVLQQTGKDRIEAARITRYSRNQIVQLVLLIALVYVAYPFISQVPTFFTELRTANWWWALLGLTISAATYVGAAMALWGCAGTSVNFRKLLGMQVANTFAATTTPAGVGGLALSVRFLQKSGLGTVKATAAVALNQAVQVITHVGLLIIFSVAAGVSANLEHFVPSATVLYLLAGGLLGAVGAAMFVPTVRRWLRNEVRPQLAEVVAELRTLAREPKRLLMIVGGCATTTLGAAGALWAAIEAFGGATTFVTVTVVTMIGGTLASAAPTPGGVGAVEAALIGGLAAFGVPAAIGVPAVLLYRVLTCWLPVFCGWPLMNWLTKHDMI</sequence>
<proteinExistence type="predicted"/>
<evidence type="ECO:0000313" key="7">
    <source>
        <dbReference type="EMBL" id="OXR46358.1"/>
    </source>
</evidence>
<feature type="transmembrane region" description="Helical" evidence="6">
    <location>
        <begin position="535"/>
        <end position="552"/>
    </location>
</feature>
<keyword evidence="2" id="KW-1003">Cell membrane</keyword>
<feature type="transmembrane region" description="Helical" evidence="6">
    <location>
        <begin position="119"/>
        <end position="139"/>
    </location>
</feature>
<dbReference type="AlphaFoldDB" id="A0A231HBY7"/>
<dbReference type="GO" id="GO:0005886">
    <property type="term" value="C:plasma membrane"/>
    <property type="evidence" value="ECO:0007669"/>
    <property type="project" value="UniProtKB-SubCell"/>
</dbReference>
<feature type="transmembrane region" description="Helical" evidence="6">
    <location>
        <begin position="215"/>
        <end position="234"/>
    </location>
</feature>
<evidence type="ECO:0000256" key="5">
    <source>
        <dbReference type="ARBA" id="ARBA00023136"/>
    </source>
</evidence>
<feature type="transmembrane region" description="Helical" evidence="6">
    <location>
        <begin position="240"/>
        <end position="261"/>
    </location>
</feature>
<protein>
    <submittedName>
        <fullName evidence="7">Uncharacterized protein</fullName>
    </submittedName>
</protein>
<dbReference type="Proteomes" id="UP000215506">
    <property type="component" value="Unassembled WGS sequence"/>
</dbReference>
<feature type="transmembrane region" description="Helical" evidence="6">
    <location>
        <begin position="680"/>
        <end position="701"/>
    </location>
</feature>
<organism evidence="7 8">
    <name type="scientific">Nocardia cerradoensis</name>
    <dbReference type="NCBI Taxonomy" id="85688"/>
    <lineage>
        <taxon>Bacteria</taxon>
        <taxon>Bacillati</taxon>
        <taxon>Actinomycetota</taxon>
        <taxon>Actinomycetes</taxon>
        <taxon>Mycobacteriales</taxon>
        <taxon>Nocardiaceae</taxon>
        <taxon>Nocardia</taxon>
    </lineage>
</organism>
<dbReference type="InterPro" id="IPR022791">
    <property type="entry name" value="L-PG_synthase/AglD"/>
</dbReference>
<feature type="transmembrane region" description="Helical" evidence="6">
    <location>
        <begin position="567"/>
        <end position="592"/>
    </location>
</feature>
<evidence type="ECO:0000256" key="4">
    <source>
        <dbReference type="ARBA" id="ARBA00022989"/>
    </source>
</evidence>
<keyword evidence="5 6" id="KW-0472">Membrane</keyword>
<feature type="transmembrane region" description="Helical" evidence="6">
    <location>
        <begin position="72"/>
        <end position="91"/>
    </location>
</feature>
<evidence type="ECO:0000313" key="8">
    <source>
        <dbReference type="Proteomes" id="UP000215506"/>
    </source>
</evidence>
<dbReference type="PANTHER" id="PTHR39087">
    <property type="entry name" value="UPF0104 MEMBRANE PROTEIN MJ1595"/>
    <property type="match status" value="1"/>
</dbReference>
<gene>
    <name evidence="7" type="ORF">B7C42_01324</name>
</gene>
<accession>A0A231HBY7</accession>
<keyword evidence="4 6" id="KW-1133">Transmembrane helix</keyword>
<feature type="transmembrane region" description="Helical" evidence="6">
    <location>
        <begin position="784"/>
        <end position="804"/>
    </location>
</feature>
<evidence type="ECO:0000256" key="6">
    <source>
        <dbReference type="SAM" id="Phobius"/>
    </source>
</evidence>
<dbReference type="Pfam" id="PF03706">
    <property type="entry name" value="LPG_synthase_TM"/>
    <property type="match status" value="1"/>
</dbReference>
<evidence type="ECO:0000256" key="3">
    <source>
        <dbReference type="ARBA" id="ARBA00022692"/>
    </source>
</evidence>
<evidence type="ECO:0000256" key="2">
    <source>
        <dbReference type="ARBA" id="ARBA00022475"/>
    </source>
</evidence>
<feature type="transmembrane region" description="Helical" evidence="6">
    <location>
        <begin position="146"/>
        <end position="172"/>
    </location>
</feature>
<feature type="transmembrane region" description="Helical" evidence="6">
    <location>
        <begin position="758"/>
        <end position="777"/>
    </location>
</feature>
<name>A0A231HBY7_9NOCA</name>